<protein>
    <recommendedName>
        <fullName evidence="2">Nephrocystin 3-like N-terminal domain-containing protein</fullName>
    </recommendedName>
</protein>
<name>A0A8S8ZZU1_SORMA</name>
<feature type="domain" description="Nephrocystin 3-like N-terminal" evidence="2">
    <location>
        <begin position="124"/>
        <end position="236"/>
    </location>
</feature>
<dbReference type="AlphaFoldDB" id="A0A8S8ZZU1"/>
<evidence type="ECO:0000313" key="4">
    <source>
        <dbReference type="Proteomes" id="UP000433876"/>
    </source>
</evidence>
<accession>A0A8S8ZZU1</accession>
<evidence type="ECO:0000259" key="2">
    <source>
        <dbReference type="Pfam" id="PF24883"/>
    </source>
</evidence>
<dbReference type="Proteomes" id="UP000433876">
    <property type="component" value="Unassembled WGS sequence"/>
</dbReference>
<dbReference type="VEuPathDB" id="FungiDB:SMAC_06871"/>
<proteinExistence type="predicted"/>
<comment type="caution">
    <text evidence="3">The sequence shown here is derived from an EMBL/GenBank/DDBJ whole genome shotgun (WGS) entry which is preliminary data.</text>
</comment>
<evidence type="ECO:0000256" key="1">
    <source>
        <dbReference type="ARBA" id="ARBA00022737"/>
    </source>
</evidence>
<dbReference type="InterPro" id="IPR056884">
    <property type="entry name" value="NPHP3-like_N"/>
</dbReference>
<gene>
    <name evidence="3" type="ORF">SMACR_06871</name>
</gene>
<reference evidence="3 4" key="1">
    <citation type="submission" date="2017-07" db="EMBL/GenBank/DDBJ databases">
        <title>Genome sequence of the Sordaria macrospora wild type strain R19027.</title>
        <authorList>
            <person name="Nowrousian M."/>
            <person name="Teichert I."/>
            <person name="Kueck U."/>
        </authorList>
    </citation>
    <scope>NUCLEOTIDE SEQUENCE [LARGE SCALE GENOMIC DNA]</scope>
    <source>
        <strain evidence="3 4">R19027</strain>
        <tissue evidence="3">Mycelium</tissue>
    </source>
</reference>
<dbReference type="PANTHER" id="PTHR10039:SF5">
    <property type="entry name" value="NACHT DOMAIN-CONTAINING PROTEIN"/>
    <property type="match status" value="1"/>
</dbReference>
<dbReference type="PANTHER" id="PTHR10039">
    <property type="entry name" value="AMELOGENIN"/>
    <property type="match status" value="1"/>
</dbReference>
<sequence length="253" mass="29464">MMVELARQCVYDVRQFGRRVERIARMPLEDTRTESREFDEMEQESARIQAKLMDVVLTVFREEYLRQLCSYEESLDLTTRNQFGSIEEINPEPTFSDLRGKILQSLRYPNQNSRFELISEPSPGTCKWIFDATIGNAKGTFGTWLKANVDTGLDRRFWISGDPGTGKSVLMKYLVMEAQRNPEILKKTESEEAPIVFSHFFNHEGDLIHCTTRGMILNLLVQLFEQDPLLLDARFFIFMTDVMKHQKRKTSAE</sequence>
<dbReference type="Pfam" id="PF24883">
    <property type="entry name" value="NPHP3_N"/>
    <property type="match status" value="1"/>
</dbReference>
<keyword evidence="1" id="KW-0677">Repeat</keyword>
<dbReference type="EMBL" id="NMPR01000034">
    <property type="protein sequence ID" value="KAA8633662.1"/>
    <property type="molecule type" value="Genomic_DNA"/>
</dbReference>
<evidence type="ECO:0000313" key="3">
    <source>
        <dbReference type="EMBL" id="KAA8633662.1"/>
    </source>
</evidence>
<organism evidence="3 4">
    <name type="scientific">Sordaria macrospora</name>
    <dbReference type="NCBI Taxonomy" id="5147"/>
    <lineage>
        <taxon>Eukaryota</taxon>
        <taxon>Fungi</taxon>
        <taxon>Dikarya</taxon>
        <taxon>Ascomycota</taxon>
        <taxon>Pezizomycotina</taxon>
        <taxon>Sordariomycetes</taxon>
        <taxon>Sordariomycetidae</taxon>
        <taxon>Sordariales</taxon>
        <taxon>Sordariaceae</taxon>
        <taxon>Sordaria</taxon>
    </lineage>
</organism>